<accession>A0A1B6M5Q1</accession>
<feature type="chain" id="PRO_5008587885" description="MADF domain-containing protein" evidence="1">
    <location>
        <begin position="19"/>
        <end position="212"/>
    </location>
</feature>
<organism evidence="2">
    <name type="scientific">Graphocephala atropunctata</name>
    <dbReference type="NCBI Taxonomy" id="36148"/>
    <lineage>
        <taxon>Eukaryota</taxon>
        <taxon>Metazoa</taxon>
        <taxon>Ecdysozoa</taxon>
        <taxon>Arthropoda</taxon>
        <taxon>Hexapoda</taxon>
        <taxon>Insecta</taxon>
        <taxon>Pterygota</taxon>
        <taxon>Neoptera</taxon>
        <taxon>Paraneoptera</taxon>
        <taxon>Hemiptera</taxon>
        <taxon>Auchenorrhyncha</taxon>
        <taxon>Membracoidea</taxon>
        <taxon>Cicadellidae</taxon>
        <taxon>Cicadellinae</taxon>
        <taxon>Cicadellini</taxon>
        <taxon>Graphocephala</taxon>
    </lineage>
</organism>
<gene>
    <name evidence="2" type="ORF">g.12118</name>
</gene>
<evidence type="ECO:0008006" key="3">
    <source>
        <dbReference type="Google" id="ProtNLM"/>
    </source>
</evidence>
<proteinExistence type="predicted"/>
<keyword evidence="1" id="KW-0732">Signal</keyword>
<evidence type="ECO:0000313" key="2">
    <source>
        <dbReference type="EMBL" id="JAT31238.1"/>
    </source>
</evidence>
<feature type="signal peptide" evidence="1">
    <location>
        <begin position="1"/>
        <end position="18"/>
    </location>
</feature>
<evidence type="ECO:0000256" key="1">
    <source>
        <dbReference type="SAM" id="SignalP"/>
    </source>
</evidence>
<reference evidence="2" key="1">
    <citation type="submission" date="2015-11" db="EMBL/GenBank/DDBJ databases">
        <title>De novo transcriptome assembly of four potential Pierce s Disease insect vectors from Arizona vineyards.</title>
        <authorList>
            <person name="Tassone E.E."/>
        </authorList>
    </citation>
    <scope>NUCLEOTIDE SEQUENCE</scope>
</reference>
<feature type="non-terminal residue" evidence="2">
    <location>
        <position position="1"/>
    </location>
</feature>
<name>A0A1B6M5Q1_9HEMI</name>
<protein>
    <recommendedName>
        <fullName evidence="3">MADF domain-containing protein</fullName>
    </recommendedName>
</protein>
<sequence length="212" mass="24313">EMGSGAVLVWVGVSACAALDYSLGPVIPESQYGDGDGQTLQKQSGQDTMEYMDDLKEELDTSITPLSEMDSDVSLDITKRPPSRPRARIGRPRKTTLFPVVVREVFNGTKKRMKWDNNVNKFIMFTYYHVTKMETDKSQYRRKLREKFLEAYPNYLGVTDQRIADQKRSIKQNRLIDIQTLREIKKAARQQLAKEGIVVENEADSKDSSFYD</sequence>
<dbReference type="AlphaFoldDB" id="A0A1B6M5Q1"/>
<dbReference type="EMBL" id="GEBQ01008739">
    <property type="protein sequence ID" value="JAT31238.1"/>
    <property type="molecule type" value="Transcribed_RNA"/>
</dbReference>